<sequence length="417" mass="45799">MDDTGGDMDIDQCLIGKFSSMGTTDKDVLIGEFRKLLGFQLNSAGCEFFLDMTNWNLHAAIGAYYDFEMPTMKTPSMSFVRDITIGEGEAVPPDTSFIKTWRIQNTGGEKWPIGCTLRFVNGDRMGSPEWVAVADLPPNETLDVSVKMISPATPGIYQGQWRIYTRNMIPFGDIIWVIISVEAGGLLGVTQQMSQFASGLGSPERGPFDAQMDTNPFAVGNNQNNSNVLSCNATDLAFGQSENSFRPLAIDSLNNQPSLKFQTNCSASDEAEKMGTEDNTSFSRRLTASPVLDSMLLKHDMEPSPTVSCWNTKSPTISSRCEDLTGPSHALHRIEEEAKMVANSYNNDGPKFLASCSSYDINARQASPFNSPSKLRELEESFNSPDAPSPIRPSRDLMVNFEEPPKAVHRLDFSSGS</sequence>
<dbReference type="InterPro" id="IPR039517">
    <property type="entry name" value="C6orf106_UBA-like"/>
</dbReference>
<accession>A0ABP0FLU1</accession>
<feature type="domain" description="Nbr1 FW" evidence="2">
    <location>
        <begin position="84"/>
        <end position="181"/>
    </location>
</feature>
<evidence type="ECO:0000259" key="2">
    <source>
        <dbReference type="Pfam" id="PF16158"/>
    </source>
</evidence>
<gene>
    <name evidence="3" type="ORF">CVLEPA_LOCUS10214</name>
</gene>
<comment type="caution">
    <text evidence="3">The sequence shown here is derived from an EMBL/GenBank/DDBJ whole genome shotgun (WGS) entry which is preliminary data.</text>
</comment>
<keyword evidence="4" id="KW-1185">Reference proteome</keyword>
<dbReference type="Pfam" id="PF16158">
    <property type="entry name" value="N_BRCA1_IG"/>
    <property type="match status" value="1"/>
</dbReference>
<dbReference type="CDD" id="cd14947">
    <property type="entry name" value="NBR1_like"/>
    <property type="match status" value="1"/>
</dbReference>
<dbReference type="CDD" id="cd14349">
    <property type="entry name" value="UBA_CF106"/>
    <property type="match status" value="1"/>
</dbReference>
<name>A0ABP0FLU1_CLALP</name>
<evidence type="ECO:0000256" key="1">
    <source>
        <dbReference type="SAM" id="MobiDB-lite"/>
    </source>
</evidence>
<dbReference type="PANTHER" id="PTHR20930">
    <property type="entry name" value="OVARIAN CARCINOMA ANTIGEN CA125-RELATED"/>
    <property type="match status" value="1"/>
</dbReference>
<proteinExistence type="predicted"/>
<dbReference type="Pfam" id="PF14555">
    <property type="entry name" value="UBA_4"/>
    <property type="match status" value="1"/>
</dbReference>
<evidence type="ECO:0000313" key="4">
    <source>
        <dbReference type="Proteomes" id="UP001642483"/>
    </source>
</evidence>
<dbReference type="Proteomes" id="UP001642483">
    <property type="component" value="Unassembled WGS sequence"/>
</dbReference>
<protein>
    <recommendedName>
        <fullName evidence="2">Nbr1 FW domain-containing protein</fullName>
    </recommendedName>
</protein>
<evidence type="ECO:0000313" key="3">
    <source>
        <dbReference type="EMBL" id="CAK8679978.1"/>
    </source>
</evidence>
<feature type="region of interest" description="Disordered" evidence="1">
    <location>
        <begin position="368"/>
        <end position="396"/>
    </location>
</feature>
<dbReference type="InterPro" id="IPR013783">
    <property type="entry name" value="Ig-like_fold"/>
</dbReference>
<dbReference type="PANTHER" id="PTHR20930:SF0">
    <property type="entry name" value="PROTEIN ILRUN"/>
    <property type="match status" value="1"/>
</dbReference>
<dbReference type="Gene3D" id="1.10.8.10">
    <property type="entry name" value="DNA helicase RuvA subunit, C-terminal domain"/>
    <property type="match status" value="1"/>
</dbReference>
<dbReference type="InterPro" id="IPR032350">
    <property type="entry name" value="Nbr1_FW"/>
</dbReference>
<dbReference type="EMBL" id="CAWYQH010000068">
    <property type="protein sequence ID" value="CAK8679978.1"/>
    <property type="molecule type" value="Genomic_DNA"/>
</dbReference>
<reference evidence="3 4" key="1">
    <citation type="submission" date="2024-02" db="EMBL/GenBank/DDBJ databases">
        <authorList>
            <person name="Daric V."/>
            <person name="Darras S."/>
        </authorList>
    </citation>
    <scope>NUCLEOTIDE SEQUENCE [LARGE SCALE GENOMIC DNA]</scope>
</reference>
<organism evidence="3 4">
    <name type="scientific">Clavelina lepadiformis</name>
    <name type="common">Light-bulb sea squirt</name>
    <name type="synonym">Ascidia lepadiformis</name>
    <dbReference type="NCBI Taxonomy" id="159417"/>
    <lineage>
        <taxon>Eukaryota</taxon>
        <taxon>Metazoa</taxon>
        <taxon>Chordata</taxon>
        <taxon>Tunicata</taxon>
        <taxon>Ascidiacea</taxon>
        <taxon>Aplousobranchia</taxon>
        <taxon>Clavelinidae</taxon>
        <taxon>Clavelina</taxon>
    </lineage>
</organism>
<dbReference type="Gene3D" id="2.60.40.10">
    <property type="entry name" value="Immunoglobulins"/>
    <property type="match status" value="1"/>
</dbReference>